<dbReference type="Proteomes" id="UP000306241">
    <property type="component" value="Chromosome"/>
</dbReference>
<reference evidence="1 2" key="1">
    <citation type="submission" date="2019-05" db="EMBL/GenBank/DDBJ databases">
        <authorList>
            <consortium name="Pathogen Informatics"/>
        </authorList>
    </citation>
    <scope>NUCLEOTIDE SEQUENCE [LARGE SCALE GENOMIC DNA]</scope>
    <source>
        <strain evidence="1 2">NCTC10924</strain>
    </source>
</reference>
<evidence type="ECO:0000313" key="2">
    <source>
        <dbReference type="Proteomes" id="UP000306241"/>
    </source>
</evidence>
<dbReference type="SUPFAM" id="SSF53098">
    <property type="entry name" value="Ribonuclease H-like"/>
    <property type="match status" value="1"/>
</dbReference>
<dbReference type="PANTHER" id="PTHR10948">
    <property type="entry name" value="TRANSPOSASE"/>
    <property type="match status" value="1"/>
</dbReference>
<dbReference type="AlphaFoldDB" id="A0A4V0GYL3"/>
<accession>A0A4V0GYL3</accession>
<dbReference type="GO" id="GO:0032196">
    <property type="term" value="P:transposition"/>
    <property type="evidence" value="ECO:0007669"/>
    <property type="project" value="TreeGrafter"/>
</dbReference>
<dbReference type="InterPro" id="IPR051917">
    <property type="entry name" value="Transposase-Integrase"/>
</dbReference>
<dbReference type="GO" id="GO:0005829">
    <property type="term" value="C:cytosol"/>
    <property type="evidence" value="ECO:0007669"/>
    <property type="project" value="TreeGrafter"/>
</dbReference>
<proteinExistence type="predicted"/>
<dbReference type="EMBL" id="LR594052">
    <property type="protein sequence ID" value="VTT41731.1"/>
    <property type="molecule type" value="Genomic_DNA"/>
</dbReference>
<protein>
    <submittedName>
        <fullName evidence="1">Degenerate transposase</fullName>
    </submittedName>
</protein>
<dbReference type="GO" id="GO:0004803">
    <property type="term" value="F:transposase activity"/>
    <property type="evidence" value="ECO:0007669"/>
    <property type="project" value="TreeGrafter"/>
</dbReference>
<dbReference type="PANTHER" id="PTHR10948:SF23">
    <property type="entry name" value="TRANSPOSASE INSI FOR INSERTION SEQUENCE ELEMENT IS30A-RELATED"/>
    <property type="match status" value="1"/>
</dbReference>
<evidence type="ECO:0000313" key="1">
    <source>
        <dbReference type="EMBL" id="VTT41731.1"/>
    </source>
</evidence>
<gene>
    <name evidence="1" type="ORF">NCTC10924_00299</name>
</gene>
<dbReference type="InterPro" id="IPR012337">
    <property type="entry name" value="RNaseH-like_sf"/>
</dbReference>
<organism evidence="1 2">
    <name type="scientific">Streptococcus porcinus</name>
    <dbReference type="NCBI Taxonomy" id="1340"/>
    <lineage>
        <taxon>Bacteria</taxon>
        <taxon>Bacillati</taxon>
        <taxon>Bacillota</taxon>
        <taxon>Bacilli</taxon>
        <taxon>Lactobacillales</taxon>
        <taxon>Streptococcaceae</taxon>
        <taxon>Streptococcus</taxon>
    </lineage>
</organism>
<name>A0A4V0GYL3_STRPO</name>
<sequence length="87" mass="9814">MKRYPIKAIMADSGSEFTLLGELKGVDIYFADSYSSHERGNNANFNGLLREFVPKEVSLNDLSQGDLAIFTQAINDRIRRIPNYQTA</sequence>
<dbReference type="OrthoDB" id="2223608at2"/>